<name>A0A7H8N275_9ACTN</name>
<evidence type="ECO:0000313" key="1">
    <source>
        <dbReference type="EMBL" id="QKW48607.1"/>
    </source>
</evidence>
<evidence type="ECO:0000313" key="2">
    <source>
        <dbReference type="Proteomes" id="UP000509303"/>
    </source>
</evidence>
<organism evidence="1 2">
    <name type="scientific">Streptomyces buecherae</name>
    <dbReference type="NCBI Taxonomy" id="2763006"/>
    <lineage>
        <taxon>Bacteria</taxon>
        <taxon>Bacillati</taxon>
        <taxon>Actinomycetota</taxon>
        <taxon>Actinomycetes</taxon>
        <taxon>Kitasatosporales</taxon>
        <taxon>Streptomycetaceae</taxon>
        <taxon>Streptomyces</taxon>
    </lineage>
</organism>
<proteinExistence type="predicted"/>
<dbReference type="AlphaFoldDB" id="A0A7H8N275"/>
<dbReference type="RefSeq" id="WP_176160323.1">
    <property type="nucleotide sequence ID" value="NZ_CP054929.1"/>
</dbReference>
<accession>A0A7H8N275</accession>
<gene>
    <name evidence="1" type="ORF">HUT08_02525</name>
</gene>
<protein>
    <submittedName>
        <fullName evidence="1">Uncharacterized protein</fullName>
    </submittedName>
</protein>
<dbReference type="EMBL" id="CP054929">
    <property type="protein sequence ID" value="QKW48607.1"/>
    <property type="molecule type" value="Genomic_DNA"/>
</dbReference>
<reference evidence="1 2" key="1">
    <citation type="submission" date="2020-06" db="EMBL/GenBank/DDBJ databases">
        <title>Genome mining for natural products.</title>
        <authorList>
            <person name="Zhang B."/>
            <person name="Shi J."/>
            <person name="Ge H."/>
        </authorList>
    </citation>
    <scope>NUCLEOTIDE SEQUENCE [LARGE SCALE GENOMIC DNA]</scope>
    <source>
        <strain evidence="1 2">NA00687</strain>
    </source>
</reference>
<dbReference type="Proteomes" id="UP000509303">
    <property type="component" value="Chromosome"/>
</dbReference>
<sequence length="103" mass="11539">MSRLEKTLPRGSWFDDAPKLSEREDIGDLVIAVSQLEADLTGVLGRSGRALPAGLRVVDAQFAEVDDELRRLDAETDSQRLRVYVEELRAAYREYAAERTTGD</sequence>
<keyword evidence="2" id="KW-1185">Reference proteome</keyword>